<comment type="catalytic activity">
    <reaction evidence="9 11">
        <text>S-sulfanyl-L-cysteinyl-[protein] + uridine(34) in tRNA + AH2 + ATP = 2-thiouridine(34) in tRNA + L-cysteinyl-[protein] + A + AMP + diphosphate + H(+)</text>
        <dbReference type="Rhea" id="RHEA:47032"/>
        <dbReference type="Rhea" id="RHEA-COMP:10131"/>
        <dbReference type="Rhea" id="RHEA-COMP:11726"/>
        <dbReference type="Rhea" id="RHEA-COMP:11727"/>
        <dbReference type="Rhea" id="RHEA-COMP:11728"/>
        <dbReference type="ChEBI" id="CHEBI:13193"/>
        <dbReference type="ChEBI" id="CHEBI:15378"/>
        <dbReference type="ChEBI" id="CHEBI:17499"/>
        <dbReference type="ChEBI" id="CHEBI:29950"/>
        <dbReference type="ChEBI" id="CHEBI:30616"/>
        <dbReference type="ChEBI" id="CHEBI:33019"/>
        <dbReference type="ChEBI" id="CHEBI:61963"/>
        <dbReference type="ChEBI" id="CHEBI:65315"/>
        <dbReference type="ChEBI" id="CHEBI:87170"/>
        <dbReference type="ChEBI" id="CHEBI:456215"/>
        <dbReference type="EC" id="2.8.1.13"/>
    </reaction>
</comment>
<feature type="region of interest" description="Interaction with tRNA" evidence="11">
    <location>
        <begin position="151"/>
        <end position="153"/>
    </location>
</feature>
<dbReference type="CDD" id="cd01998">
    <property type="entry name" value="MnmA_TRMU-like"/>
    <property type="match status" value="1"/>
</dbReference>
<gene>
    <name evidence="11 14" type="primary">mnmA</name>
    <name evidence="14" type="ORF">ERS852571_02458</name>
</gene>
<dbReference type="HAMAP" id="MF_00144">
    <property type="entry name" value="tRNA_thiouridyl_MnmA"/>
    <property type="match status" value="1"/>
</dbReference>
<dbReference type="AlphaFoldDB" id="A0A173U2B5"/>
<dbReference type="GO" id="GO:0005737">
    <property type="term" value="C:cytoplasm"/>
    <property type="evidence" value="ECO:0007669"/>
    <property type="project" value="UniProtKB-SubCell"/>
</dbReference>
<feature type="binding site" evidence="11">
    <location>
        <position position="34"/>
    </location>
    <ligand>
        <name>ATP</name>
        <dbReference type="ChEBI" id="CHEBI:30616"/>
    </ligand>
</feature>
<feature type="domain" description="tRNA-specific 2-thiouridylase MnmA-like C-terminal" evidence="12">
    <location>
        <begin position="287"/>
        <end position="355"/>
    </location>
</feature>
<feature type="region of interest" description="Interaction with tRNA" evidence="11">
    <location>
        <begin position="306"/>
        <end position="307"/>
    </location>
</feature>
<keyword evidence="4 11" id="KW-0819">tRNA processing</keyword>
<dbReference type="SUPFAM" id="SSF52402">
    <property type="entry name" value="Adenine nucleotide alpha hydrolases-like"/>
    <property type="match status" value="1"/>
</dbReference>
<dbReference type="GO" id="GO:0000049">
    <property type="term" value="F:tRNA binding"/>
    <property type="evidence" value="ECO:0007669"/>
    <property type="project" value="UniProtKB-KW"/>
</dbReference>
<dbReference type="Pfam" id="PF03054">
    <property type="entry name" value="tRNA_Me_trans"/>
    <property type="match status" value="1"/>
</dbReference>
<evidence type="ECO:0000256" key="5">
    <source>
        <dbReference type="ARBA" id="ARBA00022741"/>
    </source>
</evidence>
<evidence type="ECO:0000256" key="4">
    <source>
        <dbReference type="ARBA" id="ARBA00022694"/>
    </source>
</evidence>
<dbReference type="NCBIfam" id="NF001138">
    <property type="entry name" value="PRK00143.1"/>
    <property type="match status" value="1"/>
</dbReference>
<evidence type="ECO:0000256" key="9">
    <source>
        <dbReference type="ARBA" id="ARBA00051542"/>
    </source>
</evidence>
<dbReference type="Pfam" id="PF20259">
    <property type="entry name" value="tRNA_Me_trans_M"/>
    <property type="match status" value="1"/>
</dbReference>
<dbReference type="Gene3D" id="2.40.30.10">
    <property type="entry name" value="Translation factors"/>
    <property type="match status" value="1"/>
</dbReference>
<dbReference type="FunFam" id="2.30.30.280:FF:000001">
    <property type="entry name" value="tRNA-specific 2-thiouridylase MnmA"/>
    <property type="match status" value="1"/>
</dbReference>
<feature type="active site" description="Nucleophile" evidence="11">
    <location>
        <position position="104"/>
    </location>
</feature>
<keyword evidence="3 11" id="KW-0808">Transferase</keyword>
<proteinExistence type="inferred from homology"/>
<dbReference type="NCBIfam" id="TIGR00420">
    <property type="entry name" value="trmU"/>
    <property type="match status" value="1"/>
</dbReference>
<dbReference type="GO" id="GO:0005524">
    <property type="term" value="F:ATP binding"/>
    <property type="evidence" value="ECO:0007669"/>
    <property type="project" value="UniProtKB-KW"/>
</dbReference>
<evidence type="ECO:0000259" key="12">
    <source>
        <dbReference type="Pfam" id="PF20258"/>
    </source>
</evidence>
<dbReference type="FunFam" id="3.40.50.620:FF:000115">
    <property type="entry name" value="tRNA-specific 2-thiouridylase MnmA"/>
    <property type="match status" value="1"/>
</dbReference>
<dbReference type="PANTHER" id="PTHR11933:SF5">
    <property type="entry name" value="MITOCHONDRIAL TRNA-SPECIFIC 2-THIOURIDYLASE 1"/>
    <property type="match status" value="1"/>
</dbReference>
<comment type="similarity">
    <text evidence="11">Belongs to the MnmA/TRMU family.</text>
</comment>
<keyword evidence="8 11" id="KW-1015">Disulfide bond</keyword>
<accession>A0A173U2B5</accession>
<comment type="caution">
    <text evidence="11">Lacks conserved residue(s) required for the propagation of feature annotation.</text>
</comment>
<evidence type="ECO:0000256" key="6">
    <source>
        <dbReference type="ARBA" id="ARBA00022840"/>
    </source>
</evidence>
<comment type="function">
    <text evidence="10 11">Catalyzes the 2-thiolation of uridine at the wobble position (U34) of tRNA, leading to the formation of s(2)U34.</text>
</comment>
<dbReference type="InterPro" id="IPR046885">
    <property type="entry name" value="MnmA-like_C"/>
</dbReference>
<feature type="site" description="Interaction with tRNA" evidence="11">
    <location>
        <position position="129"/>
    </location>
</feature>
<feature type="disulfide bond" description="Alternate" evidence="11">
    <location>
        <begin position="104"/>
        <end position="201"/>
    </location>
</feature>
<keyword evidence="5 11" id="KW-0547">Nucleotide-binding</keyword>
<evidence type="ECO:0000313" key="14">
    <source>
        <dbReference type="EMBL" id="CUN09061.1"/>
    </source>
</evidence>
<dbReference type="Pfam" id="PF20258">
    <property type="entry name" value="tRNA_Me_trans_C"/>
    <property type="match status" value="1"/>
</dbReference>
<feature type="binding site" evidence="11">
    <location>
        <position position="128"/>
    </location>
    <ligand>
        <name>ATP</name>
        <dbReference type="ChEBI" id="CHEBI:30616"/>
    </ligand>
</feature>
<dbReference type="FunFam" id="2.40.30.10:FF:000023">
    <property type="entry name" value="tRNA-specific 2-thiouridylase MnmA"/>
    <property type="match status" value="1"/>
</dbReference>
<evidence type="ECO:0000256" key="7">
    <source>
        <dbReference type="ARBA" id="ARBA00022884"/>
    </source>
</evidence>
<dbReference type="InterPro" id="IPR046884">
    <property type="entry name" value="MnmA-like_central"/>
</dbReference>
<evidence type="ECO:0000256" key="8">
    <source>
        <dbReference type="ARBA" id="ARBA00023157"/>
    </source>
</evidence>
<evidence type="ECO:0000259" key="13">
    <source>
        <dbReference type="Pfam" id="PF20259"/>
    </source>
</evidence>
<dbReference type="PANTHER" id="PTHR11933">
    <property type="entry name" value="TRNA 5-METHYLAMINOMETHYL-2-THIOURIDYLATE -METHYLTRANSFERASE"/>
    <property type="match status" value="1"/>
</dbReference>
<feature type="active site" description="Cysteine persulfide intermediate" evidence="11">
    <location>
        <position position="201"/>
    </location>
</feature>
<evidence type="ECO:0000256" key="1">
    <source>
        <dbReference type="ARBA" id="ARBA00022490"/>
    </source>
</evidence>
<dbReference type="EMBL" id="CYXY01000016">
    <property type="protein sequence ID" value="CUN09061.1"/>
    <property type="molecule type" value="Genomic_DNA"/>
</dbReference>
<dbReference type="Gene3D" id="2.30.30.280">
    <property type="entry name" value="Adenine nucleotide alpha hydrolases-like domains"/>
    <property type="match status" value="1"/>
</dbReference>
<feature type="binding site" evidence="11">
    <location>
        <begin position="8"/>
        <end position="15"/>
    </location>
    <ligand>
        <name>ATP</name>
        <dbReference type="ChEBI" id="CHEBI:30616"/>
    </ligand>
</feature>
<dbReference type="GO" id="GO:0002143">
    <property type="term" value="P:tRNA wobble position uridine thiolation"/>
    <property type="evidence" value="ECO:0007669"/>
    <property type="project" value="TreeGrafter"/>
</dbReference>
<evidence type="ECO:0000256" key="3">
    <source>
        <dbReference type="ARBA" id="ARBA00022679"/>
    </source>
</evidence>
<dbReference type="EC" id="2.8.1.13" evidence="11"/>
<evidence type="ECO:0000256" key="11">
    <source>
        <dbReference type="HAMAP-Rule" id="MF_00144"/>
    </source>
</evidence>
<keyword evidence="7 11" id="KW-0694">RNA-binding</keyword>
<sequence>MKEKVVVGMSGGVDSSVAAYLLKKQGYDVIGVTMQIWQEEDEFVQEENGGCCGLSAVDDARRVAQMIGIPHYVMNFRKDFKDKVIDYFCEEYLNARTPNPCIACNRYVKWESLLKRCLDIGADYIATGHYSQITKLDNGRYALKCSKTQKKDQTYALYNLTQNQLSKTLMPIGAYTKDEVRQIAEEIGLLVANKPDSQDICFVDDNYGEFIEETTGTKIPKGKFVDPEGNVLGEHKGIIYYTVGQRRGLGLSLKKPGYVIKVDKDTNEVVVGDKQDLFANVLYGNKVNCMSVPEFEDGMKLMAKIRYNSPEVPCRVYMTGEDEVRVVFDEPQRAITPGQAVVFYDGDIVAGGATILRAANENM</sequence>
<name>A0A173U2B5_ANAHA</name>
<evidence type="ECO:0000313" key="15">
    <source>
        <dbReference type="Proteomes" id="UP000095553"/>
    </source>
</evidence>
<reference evidence="14 15" key="1">
    <citation type="submission" date="2015-09" db="EMBL/GenBank/DDBJ databases">
        <authorList>
            <consortium name="Pathogen Informatics"/>
        </authorList>
    </citation>
    <scope>NUCLEOTIDE SEQUENCE [LARGE SCALE GENOMIC DNA]</scope>
    <source>
        <strain evidence="14 15">2789STDY5834959</strain>
    </source>
</reference>
<comment type="subcellular location">
    <subcellularLocation>
        <location evidence="11">Cytoplasm</location>
    </subcellularLocation>
</comment>
<dbReference type="Gene3D" id="3.40.50.620">
    <property type="entry name" value="HUPs"/>
    <property type="match status" value="1"/>
</dbReference>
<evidence type="ECO:0000256" key="2">
    <source>
        <dbReference type="ARBA" id="ARBA00022555"/>
    </source>
</evidence>
<dbReference type="RefSeq" id="WP_009203034.1">
    <property type="nucleotide sequence ID" value="NZ_BAABXM010000001.1"/>
</dbReference>
<protein>
    <recommendedName>
        <fullName evidence="11">tRNA-specific 2-thiouridylase MnmA</fullName>
        <ecNumber evidence="11">2.8.1.13</ecNumber>
    </recommendedName>
</protein>
<evidence type="ECO:0000256" key="10">
    <source>
        <dbReference type="ARBA" id="ARBA00056575"/>
    </source>
</evidence>
<feature type="site" description="Interaction with tRNA" evidence="11">
    <location>
        <position position="339"/>
    </location>
</feature>
<dbReference type="Proteomes" id="UP000095553">
    <property type="component" value="Unassembled WGS sequence"/>
</dbReference>
<keyword evidence="1 11" id="KW-0963">Cytoplasm</keyword>
<keyword evidence="6 11" id="KW-0067">ATP-binding</keyword>
<dbReference type="GO" id="GO:0103016">
    <property type="term" value="F:tRNA-uridine 2-sulfurtransferase activity"/>
    <property type="evidence" value="ECO:0007669"/>
    <property type="project" value="UniProtKB-EC"/>
</dbReference>
<feature type="domain" description="tRNA-specific 2-thiouridylase MnmA-like central" evidence="13">
    <location>
        <begin position="209"/>
        <end position="273"/>
    </location>
</feature>
<dbReference type="InterPro" id="IPR014729">
    <property type="entry name" value="Rossmann-like_a/b/a_fold"/>
</dbReference>
<keyword evidence="2 11" id="KW-0820">tRNA-binding</keyword>
<organism evidence="14 15">
    <name type="scientific">Anaerostipes hadrus</name>
    <dbReference type="NCBI Taxonomy" id="649756"/>
    <lineage>
        <taxon>Bacteria</taxon>
        <taxon>Bacillati</taxon>
        <taxon>Bacillota</taxon>
        <taxon>Clostridia</taxon>
        <taxon>Lachnospirales</taxon>
        <taxon>Lachnospiraceae</taxon>
        <taxon>Anaerostipes</taxon>
    </lineage>
</organism>
<dbReference type="InterPro" id="IPR023382">
    <property type="entry name" value="MnmA-like_central_sf"/>
</dbReference>
<dbReference type="InterPro" id="IPR004506">
    <property type="entry name" value="MnmA-like"/>
</dbReference>